<feature type="domain" description="Solute-binding protein family 3/N-terminal" evidence="1">
    <location>
        <begin position="35"/>
        <end position="258"/>
    </location>
</feature>
<dbReference type="SMART" id="SM00062">
    <property type="entry name" value="PBPb"/>
    <property type="match status" value="1"/>
</dbReference>
<dbReference type="Gene3D" id="3.40.190.10">
    <property type="entry name" value="Periplasmic binding protein-like II"/>
    <property type="match status" value="2"/>
</dbReference>
<comment type="caution">
    <text evidence="2">The sequence shown here is derived from an EMBL/GenBank/DDBJ whole genome shotgun (WGS) entry which is preliminary data.</text>
</comment>
<dbReference type="PANTHER" id="PTHR38834">
    <property type="entry name" value="PERIPLASMIC SUBSTRATE BINDING PROTEIN FAMILY 3"/>
    <property type="match status" value="1"/>
</dbReference>
<evidence type="ECO:0000259" key="1">
    <source>
        <dbReference type="SMART" id="SM00062"/>
    </source>
</evidence>
<dbReference type="SUPFAM" id="SSF53850">
    <property type="entry name" value="Periplasmic binding protein-like II"/>
    <property type="match status" value="1"/>
</dbReference>
<protein>
    <submittedName>
        <fullName evidence="2">Transporter substrate-binding domain-containing protein</fullName>
    </submittedName>
</protein>
<dbReference type="RefSeq" id="WP_181837541.1">
    <property type="nucleotide sequence ID" value="NZ_JACERN010000046.1"/>
</dbReference>
<dbReference type="Pfam" id="PF00497">
    <property type="entry name" value="SBP_bac_3"/>
    <property type="match status" value="1"/>
</dbReference>
<name>A0A838Y5D8_9NEIS</name>
<evidence type="ECO:0000313" key="2">
    <source>
        <dbReference type="EMBL" id="MBA4710660.1"/>
    </source>
</evidence>
<proteinExistence type="predicted"/>
<dbReference type="InterPro" id="IPR001638">
    <property type="entry name" value="Solute-binding_3/MltF_N"/>
</dbReference>
<accession>A0A838Y5D8</accession>
<dbReference type="AlphaFoldDB" id="A0A838Y5D8"/>
<organism evidence="2 3">
    <name type="scientific">Aquitalea aquatica</name>
    <dbReference type="NCBI Taxonomy" id="3044273"/>
    <lineage>
        <taxon>Bacteria</taxon>
        <taxon>Pseudomonadati</taxon>
        <taxon>Pseudomonadota</taxon>
        <taxon>Betaproteobacteria</taxon>
        <taxon>Neisseriales</taxon>
        <taxon>Chromobacteriaceae</taxon>
        <taxon>Aquitalea</taxon>
    </lineage>
</organism>
<gene>
    <name evidence="2" type="ORF">H2Z84_19975</name>
</gene>
<keyword evidence="3" id="KW-1185">Reference proteome</keyword>
<evidence type="ECO:0000313" key="3">
    <source>
        <dbReference type="Proteomes" id="UP000545606"/>
    </source>
</evidence>
<dbReference type="EMBL" id="JACERN010000046">
    <property type="protein sequence ID" value="MBA4710660.1"/>
    <property type="molecule type" value="Genomic_DNA"/>
</dbReference>
<dbReference type="Proteomes" id="UP000545606">
    <property type="component" value="Unassembled WGS sequence"/>
</dbReference>
<sequence>MPVMIYSGLMESMPPTLLALTLGLMLHIGPAQAVAITIACEDNLPPFSSGPSGQEHGIVVEIIRQITKDLGLNDPIHLFPWSRVYAMGQNQPNTLVCAMARTPERENLFQWVGEVIHSPPVLLMLADNRQHLPNDGRLDDYRRYTIGVLRGSYQEKYLLAHGFTALEPFASYTQGYQMLRAGRIDLWAANQLTAISTVRQLQDDPGRLLQTAFVFRELPQGMSMAFSLGTPRATVDAFRKALEAIKHDGRYQKILNQNG</sequence>
<dbReference type="PANTHER" id="PTHR38834:SF3">
    <property type="entry name" value="SOLUTE-BINDING PROTEIN FAMILY 3_N-TERMINAL DOMAIN-CONTAINING PROTEIN"/>
    <property type="match status" value="1"/>
</dbReference>
<reference evidence="2 3" key="1">
    <citation type="submission" date="2020-07" db="EMBL/GenBank/DDBJ databases">
        <title>Draft genome sequence of violacein-producing bacteria and related species.</title>
        <authorList>
            <person name="Wilson H.S."/>
            <person name="De Leon M.E."/>
        </authorList>
    </citation>
    <scope>NUCLEOTIDE SEQUENCE [LARGE SCALE GENOMIC DNA]</scope>
    <source>
        <strain evidence="2 3">HSC-21Su07</strain>
    </source>
</reference>